<keyword evidence="3" id="KW-0804">Transcription</keyword>
<accession>A0A147FCM5</accession>
<dbReference type="SUPFAM" id="SSF48452">
    <property type="entry name" value="TPR-like"/>
    <property type="match status" value="1"/>
</dbReference>
<dbReference type="EMBL" id="LDRV01000001">
    <property type="protein sequence ID" value="KTS14343.1"/>
    <property type="molecule type" value="Genomic_DNA"/>
</dbReference>
<dbReference type="InterPro" id="IPR011990">
    <property type="entry name" value="TPR-like_helical_dom_sf"/>
</dbReference>
<proteinExistence type="predicted"/>
<dbReference type="RefSeq" id="WP_058612824.1">
    <property type="nucleotide sequence ID" value="NZ_LDRV01000001.1"/>
</dbReference>
<evidence type="ECO:0000256" key="2">
    <source>
        <dbReference type="ARBA" id="ARBA00023125"/>
    </source>
</evidence>
<dbReference type="AlphaFoldDB" id="A0A147FCM5"/>
<dbReference type="SMART" id="SM00421">
    <property type="entry name" value="HTH_LUXR"/>
    <property type="match status" value="1"/>
</dbReference>
<evidence type="ECO:0000256" key="3">
    <source>
        <dbReference type="ARBA" id="ARBA00023163"/>
    </source>
</evidence>
<dbReference type="PANTHER" id="PTHR44688:SF16">
    <property type="entry name" value="DNA-BINDING TRANSCRIPTIONAL ACTIVATOR DEVR_DOSR"/>
    <property type="match status" value="1"/>
</dbReference>
<dbReference type="InterPro" id="IPR036388">
    <property type="entry name" value="WH-like_DNA-bd_sf"/>
</dbReference>
<keyword evidence="2" id="KW-0238">DNA-binding</keyword>
<dbReference type="PATRIC" id="fig|2033.7.peg.9"/>
<evidence type="ECO:0000259" key="4">
    <source>
        <dbReference type="PROSITE" id="PS50043"/>
    </source>
</evidence>
<reference evidence="5 6" key="1">
    <citation type="journal article" date="2016" name="Front. Microbiol.">
        <title>Genomic Resource of Rice Seed Associated Bacteria.</title>
        <authorList>
            <person name="Midha S."/>
            <person name="Bansal K."/>
            <person name="Sharma S."/>
            <person name="Kumar N."/>
            <person name="Patil P.P."/>
            <person name="Chaudhry V."/>
            <person name="Patil P.B."/>
        </authorList>
    </citation>
    <scope>NUCLEOTIDE SEQUENCE [LARGE SCALE GENOMIC DNA]</scope>
    <source>
        <strain evidence="5 6">RSA3</strain>
    </source>
</reference>
<keyword evidence="1" id="KW-0805">Transcription regulation</keyword>
<sequence length="480" mass="51810">MSEPESPTDPGTALRAAAAHTVLRLEPGRGQPLARHLALLAEAEPGPPPLLWTDARAMMLSAMLVARARHDALGEGLDLVSRYFDTGRLTRPAALSGPVRSGLFASVAEYCAAVGWPQLGGHYAAEALMFAESPGQRYRALGTQTLNLGLNAEYLAAAEAADQARRLFREQQWNVEDVSHCLLLGEGFVAASRADSVRLFEIADELDRTQPDNPYLNFSAGMTRVAARFIAGEITEGLAKSRELLHSSSRARSFRIVRGLLLGLHSDMLTALGEFDEALAVLENAVSAPGHAVCFPMQRARVLLQMGREREVIDSTNVCVTLHDEHCLRTLTQILTLRAVAFLRLGGEKRAVHSMVAAVRLIERTGGSMMPFLMIPFSDTDRLLDLVAHHTPDLAPTVAATRQILPRVAAPSTSADALSALTATERELAHLLTSSLSLAEIARVRSVSMNTVKSQVRSIYGKLGVSSREEAVGILRGPPT</sequence>
<dbReference type="InterPro" id="IPR000792">
    <property type="entry name" value="Tscrpt_reg_LuxR_C"/>
</dbReference>
<dbReference type="Pfam" id="PF00196">
    <property type="entry name" value="GerE"/>
    <property type="match status" value="1"/>
</dbReference>
<organism evidence="5 6">
    <name type="scientific">Microbacterium testaceum</name>
    <name type="common">Aureobacterium testaceum</name>
    <name type="synonym">Brevibacterium testaceum</name>
    <dbReference type="NCBI Taxonomy" id="2033"/>
    <lineage>
        <taxon>Bacteria</taxon>
        <taxon>Bacillati</taxon>
        <taxon>Actinomycetota</taxon>
        <taxon>Actinomycetes</taxon>
        <taxon>Micrococcales</taxon>
        <taxon>Microbacteriaceae</taxon>
        <taxon>Microbacterium</taxon>
    </lineage>
</organism>
<evidence type="ECO:0000313" key="5">
    <source>
        <dbReference type="EMBL" id="KTS14343.1"/>
    </source>
</evidence>
<dbReference type="PROSITE" id="PS50043">
    <property type="entry name" value="HTH_LUXR_2"/>
    <property type="match status" value="1"/>
</dbReference>
<dbReference type="CDD" id="cd06170">
    <property type="entry name" value="LuxR_C_like"/>
    <property type="match status" value="1"/>
</dbReference>
<dbReference type="Gene3D" id="1.10.10.10">
    <property type="entry name" value="Winged helix-like DNA-binding domain superfamily/Winged helix DNA-binding domain"/>
    <property type="match status" value="1"/>
</dbReference>
<dbReference type="Gene3D" id="1.25.40.10">
    <property type="entry name" value="Tetratricopeptide repeat domain"/>
    <property type="match status" value="1"/>
</dbReference>
<name>A0A147FCM5_MICTE</name>
<protein>
    <recommendedName>
        <fullName evidence="4">HTH luxR-type domain-containing protein</fullName>
    </recommendedName>
</protein>
<dbReference type="GO" id="GO:0006355">
    <property type="term" value="P:regulation of DNA-templated transcription"/>
    <property type="evidence" value="ECO:0007669"/>
    <property type="project" value="InterPro"/>
</dbReference>
<evidence type="ECO:0000256" key="1">
    <source>
        <dbReference type="ARBA" id="ARBA00023015"/>
    </source>
</evidence>
<dbReference type="PANTHER" id="PTHR44688">
    <property type="entry name" value="DNA-BINDING TRANSCRIPTIONAL ACTIVATOR DEVR_DOSR"/>
    <property type="match status" value="1"/>
</dbReference>
<dbReference type="Proteomes" id="UP000072189">
    <property type="component" value="Unassembled WGS sequence"/>
</dbReference>
<feature type="domain" description="HTH luxR-type" evidence="4">
    <location>
        <begin position="414"/>
        <end position="479"/>
    </location>
</feature>
<dbReference type="InterPro" id="IPR016032">
    <property type="entry name" value="Sig_transdc_resp-reg_C-effctor"/>
</dbReference>
<dbReference type="SUPFAM" id="SSF46894">
    <property type="entry name" value="C-terminal effector domain of the bipartite response regulators"/>
    <property type="match status" value="1"/>
</dbReference>
<evidence type="ECO:0000313" key="6">
    <source>
        <dbReference type="Proteomes" id="UP000072189"/>
    </source>
</evidence>
<dbReference type="GO" id="GO:0003677">
    <property type="term" value="F:DNA binding"/>
    <property type="evidence" value="ECO:0007669"/>
    <property type="project" value="UniProtKB-KW"/>
</dbReference>
<comment type="caution">
    <text evidence="5">The sequence shown here is derived from an EMBL/GenBank/DDBJ whole genome shotgun (WGS) entry which is preliminary data.</text>
</comment>
<gene>
    <name evidence="5" type="ORF">RSA3_00040</name>
</gene>